<dbReference type="Proteomes" id="UP000295499">
    <property type="component" value="Unassembled WGS sequence"/>
</dbReference>
<gene>
    <name evidence="1" type="ORF">CLV32_4552</name>
</gene>
<keyword evidence="2" id="KW-1185">Reference proteome</keyword>
<evidence type="ECO:0000313" key="2">
    <source>
        <dbReference type="Proteomes" id="UP000295499"/>
    </source>
</evidence>
<accession>A0A4R6IBJ8</accession>
<proteinExistence type="predicted"/>
<organism evidence="1 2">
    <name type="scientific">Pedobacter duraquae</name>
    <dbReference type="NCBI Taxonomy" id="425511"/>
    <lineage>
        <taxon>Bacteria</taxon>
        <taxon>Pseudomonadati</taxon>
        <taxon>Bacteroidota</taxon>
        <taxon>Sphingobacteriia</taxon>
        <taxon>Sphingobacteriales</taxon>
        <taxon>Sphingobacteriaceae</taxon>
        <taxon>Pedobacter</taxon>
    </lineage>
</organism>
<dbReference type="AlphaFoldDB" id="A0A4R6IBJ8"/>
<name>A0A4R6IBJ8_9SPHI</name>
<evidence type="ECO:0000313" key="1">
    <source>
        <dbReference type="EMBL" id="TDO19312.1"/>
    </source>
</evidence>
<comment type="caution">
    <text evidence="1">The sequence shown here is derived from an EMBL/GenBank/DDBJ whole genome shotgun (WGS) entry which is preliminary data.</text>
</comment>
<dbReference type="EMBL" id="SNWM01000007">
    <property type="protein sequence ID" value="TDO19312.1"/>
    <property type="molecule type" value="Genomic_DNA"/>
</dbReference>
<reference evidence="1 2" key="1">
    <citation type="submission" date="2019-03" db="EMBL/GenBank/DDBJ databases">
        <title>Genomic Encyclopedia of Archaeal and Bacterial Type Strains, Phase II (KMG-II): from individual species to whole genera.</title>
        <authorList>
            <person name="Goeker M."/>
        </authorList>
    </citation>
    <scope>NUCLEOTIDE SEQUENCE [LARGE SCALE GENOMIC DNA]</scope>
    <source>
        <strain evidence="1 2">DSM 19034</strain>
    </source>
</reference>
<sequence length="74" mass="7802">MATALAKPAPTAAAANTAMLVAVVGYVQLIPIRHEQEPLAVQRQQTTLDNARRQPRKEVAVNATATVLVIAGNT</sequence>
<protein>
    <submittedName>
        <fullName evidence="1">Uncharacterized protein</fullName>
    </submittedName>
</protein>